<dbReference type="AlphaFoldDB" id="A0A0U1L2R6"/>
<keyword evidence="2" id="KW-1185">Reference proteome</keyword>
<evidence type="ECO:0000313" key="1">
    <source>
        <dbReference type="EMBL" id="CQR73443.1"/>
    </source>
</evidence>
<protein>
    <submittedName>
        <fullName evidence="1">Uncharacterized protein</fullName>
    </submittedName>
</protein>
<dbReference type="EMBL" id="CTRP01000012">
    <property type="protein sequence ID" value="CQR73443.1"/>
    <property type="molecule type" value="Genomic_DNA"/>
</dbReference>
<gene>
    <name evidence="1" type="ORF">SpAn4DRAFT_2675</name>
</gene>
<evidence type="ECO:0000313" key="2">
    <source>
        <dbReference type="Proteomes" id="UP000049855"/>
    </source>
</evidence>
<organism evidence="1 2">
    <name type="scientific">Sporomusa ovata</name>
    <dbReference type="NCBI Taxonomy" id="2378"/>
    <lineage>
        <taxon>Bacteria</taxon>
        <taxon>Bacillati</taxon>
        <taxon>Bacillota</taxon>
        <taxon>Negativicutes</taxon>
        <taxon>Selenomonadales</taxon>
        <taxon>Sporomusaceae</taxon>
        <taxon>Sporomusa</taxon>
    </lineage>
</organism>
<proteinExistence type="predicted"/>
<accession>A0A0U1L2R6</accession>
<dbReference type="Proteomes" id="UP000049855">
    <property type="component" value="Unassembled WGS sequence"/>
</dbReference>
<name>A0A0U1L2R6_9FIRM</name>
<sequence length="42" mass="4815">MHPELLAASVVDLHTMMEQTGNGLYLQLEYPLLLQHCISQIY</sequence>
<reference evidence="2" key="1">
    <citation type="submission" date="2015-03" db="EMBL/GenBank/DDBJ databases">
        <authorList>
            <person name="Nijsse Bart"/>
        </authorList>
    </citation>
    <scope>NUCLEOTIDE SEQUENCE [LARGE SCALE GENOMIC DNA]</scope>
</reference>